<accession>A0AAD5LPS5</accession>
<dbReference type="Proteomes" id="UP001209570">
    <property type="component" value="Unassembled WGS sequence"/>
</dbReference>
<protein>
    <submittedName>
        <fullName evidence="1">Uncharacterized protein</fullName>
    </submittedName>
</protein>
<name>A0AAD5LPS5_PYTIN</name>
<sequence>MQPSHSVEDLILNCRGFKQAPVLLREIGISLKSLALRSTDCTDEMAEDTVDEIIRTIPNVTTLEMPSIKLDPLVRAYKSGVCRVTSLSIRNGFREGPELLDGFLAMLESKDHAGSVTLQDLSFEFRSFDDYSICLLTPATCLKVVTRMMIENKNLRRLYVVRDHYRGVVMDDTNRQFPCNGEGIDT</sequence>
<dbReference type="EMBL" id="JAKCXM010000010">
    <property type="protein sequence ID" value="KAJ0408582.1"/>
    <property type="molecule type" value="Genomic_DNA"/>
</dbReference>
<evidence type="ECO:0000313" key="2">
    <source>
        <dbReference type="Proteomes" id="UP001209570"/>
    </source>
</evidence>
<organism evidence="1 2">
    <name type="scientific">Pythium insidiosum</name>
    <name type="common">Pythiosis disease agent</name>
    <dbReference type="NCBI Taxonomy" id="114742"/>
    <lineage>
        <taxon>Eukaryota</taxon>
        <taxon>Sar</taxon>
        <taxon>Stramenopiles</taxon>
        <taxon>Oomycota</taxon>
        <taxon>Peronosporomycetes</taxon>
        <taxon>Pythiales</taxon>
        <taxon>Pythiaceae</taxon>
        <taxon>Pythium</taxon>
    </lineage>
</organism>
<dbReference type="AlphaFoldDB" id="A0AAD5LPS5"/>
<evidence type="ECO:0000313" key="1">
    <source>
        <dbReference type="EMBL" id="KAJ0408582.1"/>
    </source>
</evidence>
<keyword evidence="2" id="KW-1185">Reference proteome</keyword>
<comment type="caution">
    <text evidence="1">The sequence shown here is derived from an EMBL/GenBank/DDBJ whole genome shotgun (WGS) entry which is preliminary data.</text>
</comment>
<gene>
    <name evidence="1" type="ORF">P43SY_008929</name>
</gene>
<proteinExistence type="predicted"/>
<reference evidence="1" key="1">
    <citation type="submission" date="2021-12" db="EMBL/GenBank/DDBJ databases">
        <title>Prjna785345.</title>
        <authorList>
            <person name="Rujirawat T."/>
            <person name="Krajaejun T."/>
        </authorList>
    </citation>
    <scope>NUCLEOTIDE SEQUENCE</scope>
    <source>
        <strain evidence="1">Pi057C3</strain>
    </source>
</reference>